<evidence type="ECO:0000313" key="3">
    <source>
        <dbReference type="Proteomes" id="UP001418796"/>
    </source>
</evidence>
<dbReference type="Pfam" id="PF03009">
    <property type="entry name" value="GDPD"/>
    <property type="match status" value="1"/>
</dbReference>
<dbReference type="RefSeq" id="WP_343131779.1">
    <property type="nucleotide sequence ID" value="NZ_JBCITK010000001.1"/>
</dbReference>
<dbReference type="EMBL" id="JBCITK010000001">
    <property type="protein sequence ID" value="MEN0645186.1"/>
    <property type="molecule type" value="Genomic_DNA"/>
</dbReference>
<accession>A0ABU9VMP9</accession>
<dbReference type="InterPro" id="IPR017946">
    <property type="entry name" value="PLC-like_Pdiesterase_TIM-brl"/>
</dbReference>
<dbReference type="Proteomes" id="UP001418796">
    <property type="component" value="Unassembled WGS sequence"/>
</dbReference>
<keyword evidence="3" id="KW-1185">Reference proteome</keyword>
<name>A0ABU9VMP9_9BACI</name>
<comment type="caution">
    <text evidence="2">The sequence shown here is derived from an EMBL/GenBank/DDBJ whole genome shotgun (WGS) entry which is preliminary data.</text>
</comment>
<organism evidence="2 3">
    <name type="scientific">Alkalicoccobacillus gibsonii</name>
    <dbReference type="NCBI Taxonomy" id="79881"/>
    <lineage>
        <taxon>Bacteria</taxon>
        <taxon>Bacillati</taxon>
        <taxon>Bacillota</taxon>
        <taxon>Bacilli</taxon>
        <taxon>Bacillales</taxon>
        <taxon>Bacillaceae</taxon>
        <taxon>Alkalicoccobacillus</taxon>
    </lineage>
</organism>
<dbReference type="InterPro" id="IPR030395">
    <property type="entry name" value="GP_PDE_dom"/>
</dbReference>
<evidence type="ECO:0000259" key="1">
    <source>
        <dbReference type="PROSITE" id="PS51704"/>
    </source>
</evidence>
<dbReference type="PROSITE" id="PS51704">
    <property type="entry name" value="GP_PDE"/>
    <property type="match status" value="1"/>
</dbReference>
<gene>
    <name evidence="2" type="ORF">MKY91_18655</name>
</gene>
<dbReference type="SUPFAM" id="SSF51695">
    <property type="entry name" value="PLC-like phosphodiesterases"/>
    <property type="match status" value="1"/>
</dbReference>
<dbReference type="Gene3D" id="3.20.20.190">
    <property type="entry name" value="Phosphatidylinositol (PI) phosphodiesterase"/>
    <property type="match status" value="1"/>
</dbReference>
<feature type="domain" description="GP-PDE" evidence="1">
    <location>
        <begin position="1"/>
        <end position="239"/>
    </location>
</feature>
<reference evidence="2 3" key="1">
    <citation type="submission" date="2024-03" db="EMBL/GenBank/DDBJ databases">
        <title>Bacilli Hybrid Assemblies.</title>
        <authorList>
            <person name="Kovac J."/>
        </authorList>
    </citation>
    <scope>NUCLEOTIDE SEQUENCE [LARGE SCALE GENOMIC DNA]</scope>
    <source>
        <strain evidence="2 3">FSL R7-0666</strain>
    </source>
</reference>
<proteinExistence type="predicted"/>
<sequence>MKCIAHRGWSSYAPENTLAAFYKALEHDWIFGIELDVHLSKDGIPVVIHDHTLERTTNGEGEVRDFTFSELSQLDAGSWCRESFSEERIPSLEQALAAMKDSGKKVTIELKQVGSRYIGMEEAVVEVVDRLDMMSQVIFASFDHTSVKRIEQLAPHSHRGLIIGQLPNLILEQLHYVAADYVMIEHHFADAALIKHLQENGIHVGVWTIDDELIVNRSRTMYEDVYITTNNPRILKDHILKSTTI</sequence>
<evidence type="ECO:0000313" key="2">
    <source>
        <dbReference type="EMBL" id="MEN0645186.1"/>
    </source>
</evidence>
<dbReference type="PANTHER" id="PTHR46211">
    <property type="entry name" value="GLYCEROPHOSPHORYL DIESTER PHOSPHODIESTERASE"/>
    <property type="match status" value="1"/>
</dbReference>
<dbReference type="PANTHER" id="PTHR46211:SF1">
    <property type="entry name" value="GLYCEROPHOSPHODIESTER PHOSPHODIESTERASE, CYTOPLASMIC"/>
    <property type="match status" value="1"/>
</dbReference>
<protein>
    <submittedName>
        <fullName evidence="2">Glycerophosphodiester phosphodiesterase family protein</fullName>
    </submittedName>
</protein>